<evidence type="ECO:0000313" key="4">
    <source>
        <dbReference type="Proteomes" id="UP000656077"/>
    </source>
</evidence>
<dbReference type="EMBL" id="WSRQ01000011">
    <property type="protein sequence ID" value="MVX63847.1"/>
    <property type="molecule type" value="Genomic_DNA"/>
</dbReference>
<dbReference type="InterPro" id="IPR008900">
    <property type="entry name" value="Zot_N"/>
</dbReference>
<gene>
    <name evidence="3" type="ORF">GKZ28_09085</name>
</gene>
<evidence type="ECO:0000259" key="2">
    <source>
        <dbReference type="Pfam" id="PF05707"/>
    </source>
</evidence>
<sequence length="263" mass="31106">MSSATLGARHFIFRRYFMIIFYIILCIYMILFCLQIYLTPRHGKLELIMGKAGSGKSTLIAHLVQNANKKKRKVYCNHHVLGATKIDHTWLGKYMLENCTIIIDEAQICFDNRDFKSFTKELKFFFSNYRHFQADIYVVSQSWDDLDIKIRRQAKKIYIMQNSFIPFTILLQRIKMKFGVNEDKTDIVTQFGTSIIPILGWTLKLNFTVWHYFDSYSKPTLPPIPKDELWGAVKDKVMLSEVLKSRIIYCYRKIINKLKRVKQ</sequence>
<keyword evidence="3" id="KW-0547">Nucleotide-binding</keyword>
<keyword evidence="1" id="KW-0812">Transmembrane</keyword>
<name>A0A964W297_9CLOT</name>
<protein>
    <submittedName>
        <fullName evidence="3">ATP-binding cassette domain-containing protein</fullName>
    </submittedName>
</protein>
<dbReference type="GO" id="GO:0005524">
    <property type="term" value="F:ATP binding"/>
    <property type="evidence" value="ECO:0007669"/>
    <property type="project" value="UniProtKB-KW"/>
</dbReference>
<comment type="caution">
    <text evidence="3">The sequence shown here is derived from an EMBL/GenBank/DDBJ whole genome shotgun (WGS) entry which is preliminary data.</text>
</comment>
<evidence type="ECO:0000313" key="3">
    <source>
        <dbReference type="EMBL" id="MVX63847.1"/>
    </source>
</evidence>
<keyword evidence="1" id="KW-1133">Transmembrane helix</keyword>
<feature type="domain" description="Zona occludens toxin N-terminal" evidence="2">
    <location>
        <begin position="82"/>
        <end position="217"/>
    </location>
</feature>
<keyword evidence="1" id="KW-0472">Membrane</keyword>
<keyword evidence="3" id="KW-0067">ATP-binding</keyword>
<dbReference type="Proteomes" id="UP000656077">
    <property type="component" value="Unassembled WGS sequence"/>
</dbReference>
<dbReference type="SUPFAM" id="SSF52540">
    <property type="entry name" value="P-loop containing nucleoside triphosphate hydrolases"/>
    <property type="match status" value="1"/>
</dbReference>
<organism evidence="3 4">
    <name type="scientific">Clostridium chromiireducens</name>
    <dbReference type="NCBI Taxonomy" id="225345"/>
    <lineage>
        <taxon>Bacteria</taxon>
        <taxon>Bacillati</taxon>
        <taxon>Bacillota</taxon>
        <taxon>Clostridia</taxon>
        <taxon>Eubacteriales</taxon>
        <taxon>Clostridiaceae</taxon>
        <taxon>Clostridium</taxon>
    </lineage>
</organism>
<dbReference type="Pfam" id="PF05707">
    <property type="entry name" value="Zot"/>
    <property type="match status" value="1"/>
</dbReference>
<accession>A0A964W297</accession>
<evidence type="ECO:0000256" key="1">
    <source>
        <dbReference type="SAM" id="Phobius"/>
    </source>
</evidence>
<dbReference type="InterPro" id="IPR027417">
    <property type="entry name" value="P-loop_NTPase"/>
</dbReference>
<feature type="transmembrane region" description="Helical" evidence="1">
    <location>
        <begin position="16"/>
        <end position="38"/>
    </location>
</feature>
<reference evidence="3" key="1">
    <citation type="submission" date="2019-12" db="EMBL/GenBank/DDBJ databases">
        <title>Microbes associate with the intestines of laboratory mice.</title>
        <authorList>
            <person name="Navarre W."/>
            <person name="Wong E."/>
        </authorList>
    </citation>
    <scope>NUCLEOTIDE SEQUENCE</scope>
    <source>
        <strain evidence="3">NM79_F5</strain>
    </source>
</reference>
<dbReference type="AlphaFoldDB" id="A0A964W297"/>
<dbReference type="Gene3D" id="3.40.50.300">
    <property type="entry name" value="P-loop containing nucleotide triphosphate hydrolases"/>
    <property type="match status" value="1"/>
</dbReference>
<proteinExistence type="predicted"/>